<evidence type="ECO:0000313" key="3">
    <source>
        <dbReference type="Proteomes" id="UP000291189"/>
    </source>
</evidence>
<dbReference type="InterPro" id="IPR059050">
    <property type="entry name" value="Rv3660c_N"/>
</dbReference>
<protein>
    <submittedName>
        <fullName evidence="2">Septum site determining protein</fullName>
    </submittedName>
</protein>
<comment type="caution">
    <text evidence="2">The sequence shown here is derived from an EMBL/GenBank/DDBJ whole genome shotgun (WGS) entry which is preliminary data.</text>
</comment>
<dbReference type="GO" id="GO:0005524">
    <property type="term" value="F:ATP binding"/>
    <property type="evidence" value="ECO:0007669"/>
    <property type="project" value="TreeGrafter"/>
</dbReference>
<dbReference type="NCBIfam" id="TIGR03815">
    <property type="entry name" value="CpaE_hom_Actino"/>
    <property type="match status" value="1"/>
</dbReference>
<dbReference type="Pfam" id="PF26563">
    <property type="entry name" value="Rv3660c_N"/>
    <property type="match status" value="1"/>
</dbReference>
<dbReference type="GO" id="GO:0009898">
    <property type="term" value="C:cytoplasmic side of plasma membrane"/>
    <property type="evidence" value="ECO:0007669"/>
    <property type="project" value="TreeGrafter"/>
</dbReference>
<dbReference type="EMBL" id="SDPU01000010">
    <property type="protein sequence ID" value="RYU14579.1"/>
    <property type="molecule type" value="Genomic_DNA"/>
</dbReference>
<sequence>MDLPVLLATRDDALLGDLLRLAAAAGVTLDVAPDPASALRSWSSAALVLVGPDAAAELAPHQPVRHDDVHVVGTGPLPDRVFRDAVAVGARDVVELPAAEPWLVELLGDVADGSSATALTIGVLPGSGGAGASTFAAALGQVAARGAPAVLVDLDPWGPGLGRLLGYDEIDGVRWDGLLAAHGRLGSRALRDALPARDGLALLGFGGGFVEQPDDAVVREVLAAAQRSADVLVLDLPRTAVGQDGSVAGTALSRCDAVVLLAHATVSGVASAARVASRLGTGQRVGGVVVRTSAGAVDPVRVAGALDLPLLADYPTRRRVVEHVDLGLGPVPGGRSSRGPLATAARDVLRALGGRR</sequence>
<organism evidence="2 3">
    <name type="scientific">Nocardioides iriomotensis</name>
    <dbReference type="NCBI Taxonomy" id="715784"/>
    <lineage>
        <taxon>Bacteria</taxon>
        <taxon>Bacillati</taxon>
        <taxon>Actinomycetota</taxon>
        <taxon>Actinomycetes</taxon>
        <taxon>Propionibacteriales</taxon>
        <taxon>Nocardioidaceae</taxon>
        <taxon>Nocardioides</taxon>
    </lineage>
</organism>
<evidence type="ECO:0000259" key="1">
    <source>
        <dbReference type="Pfam" id="PF26563"/>
    </source>
</evidence>
<gene>
    <name evidence="2" type="ORF">ETU37_03440</name>
</gene>
<dbReference type="InterPro" id="IPR050625">
    <property type="entry name" value="ParA/MinD_ATPase"/>
</dbReference>
<dbReference type="InterPro" id="IPR022521">
    <property type="entry name" value="Rv3660c"/>
</dbReference>
<dbReference type="PANTHER" id="PTHR43384">
    <property type="entry name" value="SEPTUM SITE-DETERMINING PROTEIN MIND HOMOLOG, CHLOROPLASTIC-RELATED"/>
    <property type="match status" value="1"/>
</dbReference>
<dbReference type="GO" id="GO:0005829">
    <property type="term" value="C:cytosol"/>
    <property type="evidence" value="ECO:0007669"/>
    <property type="project" value="TreeGrafter"/>
</dbReference>
<dbReference type="OrthoDB" id="3252838at2"/>
<proteinExistence type="predicted"/>
<dbReference type="GO" id="GO:0051782">
    <property type="term" value="P:negative regulation of cell division"/>
    <property type="evidence" value="ECO:0007669"/>
    <property type="project" value="TreeGrafter"/>
</dbReference>
<accession>A0A4Q5J9I3</accession>
<keyword evidence="3" id="KW-1185">Reference proteome</keyword>
<dbReference type="Gene3D" id="3.40.50.300">
    <property type="entry name" value="P-loop containing nucleotide triphosphate hydrolases"/>
    <property type="match status" value="1"/>
</dbReference>
<dbReference type="GO" id="GO:0016887">
    <property type="term" value="F:ATP hydrolysis activity"/>
    <property type="evidence" value="ECO:0007669"/>
    <property type="project" value="TreeGrafter"/>
</dbReference>
<dbReference type="AlphaFoldDB" id="A0A4Q5J9I3"/>
<evidence type="ECO:0000313" key="2">
    <source>
        <dbReference type="EMBL" id="RYU14579.1"/>
    </source>
</evidence>
<dbReference type="InterPro" id="IPR027417">
    <property type="entry name" value="P-loop_NTPase"/>
</dbReference>
<reference evidence="2 3" key="1">
    <citation type="submission" date="2019-01" db="EMBL/GenBank/DDBJ databases">
        <title>Nocardioides guangzhouensis sp. nov., an actinobacterium isolated from soil.</title>
        <authorList>
            <person name="Fu Y."/>
            <person name="Cai Y."/>
            <person name="Lin Z."/>
            <person name="Chen P."/>
        </authorList>
    </citation>
    <scope>NUCLEOTIDE SEQUENCE [LARGE SCALE GENOMIC DNA]</scope>
    <source>
        <strain evidence="2 3">NBRC 105384</strain>
    </source>
</reference>
<feature type="domain" description="Rv3660c-like CheY-like N-terminal" evidence="1">
    <location>
        <begin position="9"/>
        <end position="114"/>
    </location>
</feature>
<dbReference type="Proteomes" id="UP000291189">
    <property type="component" value="Unassembled WGS sequence"/>
</dbReference>
<dbReference type="RefSeq" id="WP_129985463.1">
    <property type="nucleotide sequence ID" value="NZ_SDPU01000010.1"/>
</dbReference>
<name>A0A4Q5J9I3_9ACTN</name>
<dbReference type="SUPFAM" id="SSF52540">
    <property type="entry name" value="P-loop containing nucleoside triphosphate hydrolases"/>
    <property type="match status" value="1"/>
</dbReference>
<dbReference type="PANTHER" id="PTHR43384:SF11">
    <property type="entry name" value="SEPTUM SITE DETERMINING PROTEIN"/>
    <property type="match status" value="1"/>
</dbReference>